<name>A0A0L0DJQ5_THETB</name>
<dbReference type="EMBL" id="GL349474">
    <property type="protein sequence ID" value="KNC52639.1"/>
    <property type="molecule type" value="Genomic_DNA"/>
</dbReference>
<accession>A0A0L0DJQ5</accession>
<dbReference type="PROSITE" id="PS50195">
    <property type="entry name" value="PX"/>
    <property type="match status" value="1"/>
</dbReference>
<dbReference type="STRING" id="461836.A0A0L0DJQ5"/>
<proteinExistence type="predicted"/>
<dbReference type="InterPro" id="IPR036871">
    <property type="entry name" value="PX_dom_sf"/>
</dbReference>
<dbReference type="InterPro" id="IPR011993">
    <property type="entry name" value="PH-like_dom_sf"/>
</dbReference>
<dbReference type="AlphaFoldDB" id="A0A0L0DJQ5"/>
<gene>
    <name evidence="4" type="ORF">AMSG_08507</name>
</gene>
<dbReference type="OrthoDB" id="93876at2759"/>
<evidence type="ECO:0000259" key="3">
    <source>
        <dbReference type="PROSITE" id="PS50195"/>
    </source>
</evidence>
<feature type="domain" description="PH" evidence="2">
    <location>
        <begin position="612"/>
        <end position="720"/>
    </location>
</feature>
<dbReference type="Gene3D" id="3.30.1520.10">
    <property type="entry name" value="Phox-like domain"/>
    <property type="match status" value="1"/>
</dbReference>
<evidence type="ECO:0000313" key="5">
    <source>
        <dbReference type="Proteomes" id="UP000054408"/>
    </source>
</evidence>
<feature type="domain" description="PX" evidence="3">
    <location>
        <begin position="1"/>
        <end position="124"/>
    </location>
</feature>
<feature type="region of interest" description="Disordered" evidence="1">
    <location>
        <begin position="142"/>
        <end position="221"/>
    </location>
</feature>
<feature type="compositionally biased region" description="Polar residues" evidence="1">
    <location>
        <begin position="150"/>
        <end position="159"/>
    </location>
</feature>
<evidence type="ECO:0008006" key="6">
    <source>
        <dbReference type="Google" id="ProtNLM"/>
    </source>
</evidence>
<evidence type="ECO:0000259" key="2">
    <source>
        <dbReference type="PROSITE" id="PS50003"/>
    </source>
</evidence>
<keyword evidence="5" id="KW-1185">Reference proteome</keyword>
<dbReference type="SUPFAM" id="SSF50729">
    <property type="entry name" value="PH domain-like"/>
    <property type="match status" value="1"/>
</dbReference>
<protein>
    <recommendedName>
        <fullName evidence="6">PX domain-containing protein</fullName>
    </recommendedName>
</protein>
<sequence>MSGRSVAIPLTCNVKDELSGVFTLYEVHFSEPGTKSWAIQHRYSTFRALRKELMGEFGKVPVLAKGFPGTKLFNNTSPSVIEERRAGLETWLEAVVELDSFWLHPAMVSFSGKVAYLAAREEIRLAVEAQAAAEAAAAAVPVPGGDLATQPPTQTSQRPVSGHLDMPGEAYDTAEVSASPSSETSSAYAAPASVTGTSASTSGGGWGSSAGPAAEPTPPPATVEVASAVRADAIPGRKTSTPSLPPVRFVNTTSFDDTVRISKDEARSRLRVPQLDEAKNERERLHALEYDRQGHIFGRTTFQKTNVAHMAVMQSPEMLNPGTPLREVVGQYQHVIVNGADKLGDEKIDAGRAANNQGVALVHLAAITLEFDNDAAISLYKEALAAFKLAATFPSGATNVLAPEASRVNIGVAEFYYGQALARSTDSDARAVRTQLLTSAVEILEAAVVGWEAHGNDERDDWGFAHVLQYRVLIMRAVCAIVDCVGSGEGEAAVALRRHVPVVLEHIDMVRVEHDVAWVTIFGVLTRALDVRKWGAFKSALEQLNRWHAELYAAFEARMEKSLDADVLSIYAQLLTLQANNKQFDGGKMQERFAMMAAEKMQLVTLLDSPAFVFYAGHLYKKGRRHKTYKRRGFLIDASGDLIYADSLAAVDLADPNGRIPLAAITSVEPAETPAKVQAKLGVGPATSLHIVTAKRVYECVAHAQAERDVWMANISRAMAMDTALADRASLIGVAAPPAVASGIWDFVVHIR</sequence>
<dbReference type="GO" id="GO:0035091">
    <property type="term" value="F:phosphatidylinositol binding"/>
    <property type="evidence" value="ECO:0007669"/>
    <property type="project" value="InterPro"/>
</dbReference>
<evidence type="ECO:0000256" key="1">
    <source>
        <dbReference type="SAM" id="MobiDB-lite"/>
    </source>
</evidence>
<dbReference type="GeneID" id="25567186"/>
<dbReference type="SUPFAM" id="SSF64268">
    <property type="entry name" value="PX domain"/>
    <property type="match status" value="1"/>
</dbReference>
<dbReference type="Pfam" id="PF00787">
    <property type="entry name" value="PX"/>
    <property type="match status" value="1"/>
</dbReference>
<dbReference type="SMART" id="SM00233">
    <property type="entry name" value="PH"/>
    <property type="match status" value="1"/>
</dbReference>
<dbReference type="Proteomes" id="UP000054408">
    <property type="component" value="Unassembled WGS sequence"/>
</dbReference>
<evidence type="ECO:0000313" key="4">
    <source>
        <dbReference type="EMBL" id="KNC52639.1"/>
    </source>
</evidence>
<dbReference type="Gene3D" id="2.30.29.30">
    <property type="entry name" value="Pleckstrin-homology domain (PH domain)/Phosphotyrosine-binding domain (PTB)"/>
    <property type="match status" value="1"/>
</dbReference>
<dbReference type="InterPro" id="IPR001683">
    <property type="entry name" value="PX_dom"/>
</dbReference>
<dbReference type="CDD" id="cd06093">
    <property type="entry name" value="PX_domain"/>
    <property type="match status" value="1"/>
</dbReference>
<feature type="compositionally biased region" description="Low complexity" evidence="1">
    <location>
        <begin position="173"/>
        <end position="201"/>
    </location>
</feature>
<dbReference type="InterPro" id="IPR001849">
    <property type="entry name" value="PH_domain"/>
</dbReference>
<dbReference type="RefSeq" id="XP_013755191.1">
    <property type="nucleotide sequence ID" value="XM_013899737.1"/>
</dbReference>
<dbReference type="PROSITE" id="PS50003">
    <property type="entry name" value="PH_DOMAIN"/>
    <property type="match status" value="1"/>
</dbReference>
<organism evidence="4 5">
    <name type="scientific">Thecamonas trahens ATCC 50062</name>
    <dbReference type="NCBI Taxonomy" id="461836"/>
    <lineage>
        <taxon>Eukaryota</taxon>
        <taxon>Apusozoa</taxon>
        <taxon>Apusomonadida</taxon>
        <taxon>Apusomonadidae</taxon>
        <taxon>Thecamonas</taxon>
    </lineage>
</organism>
<reference evidence="4 5" key="1">
    <citation type="submission" date="2010-05" db="EMBL/GenBank/DDBJ databases">
        <title>The Genome Sequence of Thecamonas trahens ATCC 50062.</title>
        <authorList>
            <consortium name="The Broad Institute Genome Sequencing Platform"/>
            <person name="Russ C."/>
            <person name="Cuomo C."/>
            <person name="Shea T."/>
            <person name="Young S.K."/>
            <person name="Zeng Q."/>
            <person name="Koehrsen M."/>
            <person name="Haas B."/>
            <person name="Borodovsky M."/>
            <person name="Guigo R."/>
            <person name="Alvarado L."/>
            <person name="Berlin A."/>
            <person name="Bochicchio J."/>
            <person name="Borenstein D."/>
            <person name="Chapman S."/>
            <person name="Chen Z."/>
            <person name="Freedman E."/>
            <person name="Gellesch M."/>
            <person name="Goldberg J."/>
            <person name="Griggs A."/>
            <person name="Gujja S."/>
            <person name="Heilman E."/>
            <person name="Heiman D."/>
            <person name="Hepburn T."/>
            <person name="Howarth C."/>
            <person name="Jen D."/>
            <person name="Larson L."/>
            <person name="Mehta T."/>
            <person name="Park D."/>
            <person name="Pearson M."/>
            <person name="Roberts A."/>
            <person name="Saif S."/>
            <person name="Shenoy N."/>
            <person name="Sisk P."/>
            <person name="Stolte C."/>
            <person name="Sykes S."/>
            <person name="Thomson T."/>
            <person name="Walk T."/>
            <person name="White J."/>
            <person name="Yandava C."/>
            <person name="Burger G."/>
            <person name="Gray M.W."/>
            <person name="Holland P.W.H."/>
            <person name="King N."/>
            <person name="Lang F.B.F."/>
            <person name="Roger A.J."/>
            <person name="Ruiz-Trillo I."/>
            <person name="Lander E."/>
            <person name="Nusbaum C."/>
        </authorList>
    </citation>
    <scope>NUCLEOTIDE SEQUENCE [LARGE SCALE GENOMIC DNA]</scope>
    <source>
        <strain evidence="4 5">ATCC 50062</strain>
    </source>
</reference>